<feature type="non-terminal residue" evidence="1">
    <location>
        <position position="1"/>
    </location>
</feature>
<dbReference type="AlphaFoldDB" id="A0A1E1W8C7"/>
<gene>
    <name evidence="1" type="ORF">g.5164</name>
</gene>
<reference evidence="1" key="1">
    <citation type="submission" date="2015-09" db="EMBL/GenBank/DDBJ databases">
        <title>De novo assembly of Pectinophora gossypiella (Pink Bollworm) gut transcriptome.</title>
        <authorList>
            <person name="Tassone E.E."/>
        </authorList>
    </citation>
    <scope>NUCLEOTIDE SEQUENCE</scope>
</reference>
<feature type="non-terminal residue" evidence="1">
    <location>
        <position position="169"/>
    </location>
</feature>
<dbReference type="OrthoDB" id="73997at2759"/>
<evidence type="ECO:0000313" key="1">
    <source>
        <dbReference type="EMBL" id="JAT83205.1"/>
    </source>
</evidence>
<organism evidence="1">
    <name type="scientific">Pectinophora gossypiella</name>
    <name type="common">Cotton pink bollworm</name>
    <name type="synonym">Depressaria gossypiella</name>
    <dbReference type="NCBI Taxonomy" id="13191"/>
    <lineage>
        <taxon>Eukaryota</taxon>
        <taxon>Metazoa</taxon>
        <taxon>Ecdysozoa</taxon>
        <taxon>Arthropoda</taxon>
        <taxon>Hexapoda</taxon>
        <taxon>Insecta</taxon>
        <taxon>Pterygota</taxon>
        <taxon>Neoptera</taxon>
        <taxon>Endopterygota</taxon>
        <taxon>Lepidoptera</taxon>
        <taxon>Glossata</taxon>
        <taxon>Ditrysia</taxon>
        <taxon>Gelechioidea</taxon>
        <taxon>Gelechiidae</taxon>
        <taxon>Apatetrinae</taxon>
        <taxon>Pectinophora</taxon>
    </lineage>
</organism>
<protein>
    <submittedName>
        <fullName evidence="1">Uncharacterized protein</fullName>
    </submittedName>
</protein>
<name>A0A1E1W8C7_PECGO</name>
<proteinExistence type="predicted"/>
<accession>A0A1E1W8C7</accession>
<dbReference type="EMBL" id="GDQN01007849">
    <property type="protein sequence ID" value="JAT83205.1"/>
    <property type="molecule type" value="Transcribed_RNA"/>
</dbReference>
<sequence>QLQNICEVVLKGLLHTSYEVIITTLNYLLILHENFETDNRIEEHLTIVSNKDTINALIEDTNYVPTLCHVLKNVNYLECTQKTLKVLTLERDTERFIVETKFEHAEITDENIIKTLFDCISTEHENLTHIYFDSLSNFVRKRLKESTITPSLMLDVILVILACSSSDNG</sequence>